<proteinExistence type="predicted"/>
<accession>A0ACC0JAU9</accession>
<gene>
    <name evidence="1" type="ORF">MSG28_008275</name>
</gene>
<reference evidence="1 2" key="1">
    <citation type="journal article" date="2022" name="Genome Biol. Evol.">
        <title>The Spruce Budworm Genome: Reconstructing the Evolutionary History of Antifreeze Proteins.</title>
        <authorList>
            <person name="Beliveau C."/>
            <person name="Gagne P."/>
            <person name="Picq S."/>
            <person name="Vernygora O."/>
            <person name="Keeling C.I."/>
            <person name="Pinkney K."/>
            <person name="Doucet D."/>
            <person name="Wen F."/>
            <person name="Johnston J.S."/>
            <person name="Maaroufi H."/>
            <person name="Boyle B."/>
            <person name="Laroche J."/>
            <person name="Dewar K."/>
            <person name="Juretic N."/>
            <person name="Blackburn G."/>
            <person name="Nisole A."/>
            <person name="Brunet B."/>
            <person name="Brandao M."/>
            <person name="Lumley L."/>
            <person name="Duan J."/>
            <person name="Quan G."/>
            <person name="Lucarotti C.J."/>
            <person name="Roe A.D."/>
            <person name="Sperling F.A.H."/>
            <person name="Levesque R.C."/>
            <person name="Cusson M."/>
        </authorList>
    </citation>
    <scope>NUCLEOTIDE SEQUENCE [LARGE SCALE GENOMIC DNA]</scope>
    <source>
        <strain evidence="1">Glfc:IPQL:Cfum</strain>
    </source>
</reference>
<sequence>MSESEFEDDTPPTRWCYQSLASRGAAADSKSALRLFELGPRISLQLIKETEKRKAQQEENIKRKQREKDELKTEGSRRNQEEKEGTESQRLMELAAAESQDAGASDDADDDAEYYRKEVGAEPDKDLFSAPRKRKADDDSVRGFKKMRLDKKLKKKYQPNQDGNKEGKFQNRDGGNRKFQNKEGGGRNFQNKDGGGSRNSHGKGGRNFPNKEGAGGGRNFQNNREGGGRKFHGKNRDGGRNFQNDREGGRKFHNNKEGRNFQGNKGRVNKDGGKPKKVFGGKINKFKSGKQSKGKNRK</sequence>
<evidence type="ECO:0000313" key="2">
    <source>
        <dbReference type="Proteomes" id="UP001064048"/>
    </source>
</evidence>
<name>A0ACC0JAU9_CHOFU</name>
<protein>
    <submittedName>
        <fullName evidence="1">Uncharacterized protein</fullName>
    </submittedName>
</protein>
<dbReference type="EMBL" id="CM046113">
    <property type="protein sequence ID" value="KAI8421212.1"/>
    <property type="molecule type" value="Genomic_DNA"/>
</dbReference>
<dbReference type="Proteomes" id="UP001064048">
    <property type="component" value="Chromosome 13"/>
</dbReference>
<organism evidence="1 2">
    <name type="scientific">Choristoneura fumiferana</name>
    <name type="common">Spruce budworm moth</name>
    <name type="synonym">Archips fumiferana</name>
    <dbReference type="NCBI Taxonomy" id="7141"/>
    <lineage>
        <taxon>Eukaryota</taxon>
        <taxon>Metazoa</taxon>
        <taxon>Ecdysozoa</taxon>
        <taxon>Arthropoda</taxon>
        <taxon>Hexapoda</taxon>
        <taxon>Insecta</taxon>
        <taxon>Pterygota</taxon>
        <taxon>Neoptera</taxon>
        <taxon>Endopterygota</taxon>
        <taxon>Lepidoptera</taxon>
        <taxon>Glossata</taxon>
        <taxon>Ditrysia</taxon>
        <taxon>Tortricoidea</taxon>
        <taxon>Tortricidae</taxon>
        <taxon>Tortricinae</taxon>
        <taxon>Choristoneura</taxon>
    </lineage>
</organism>
<evidence type="ECO:0000313" key="1">
    <source>
        <dbReference type="EMBL" id="KAI8421212.1"/>
    </source>
</evidence>
<comment type="caution">
    <text evidence="1">The sequence shown here is derived from an EMBL/GenBank/DDBJ whole genome shotgun (WGS) entry which is preliminary data.</text>
</comment>
<keyword evidence="2" id="KW-1185">Reference proteome</keyword>